<comment type="caution">
    <text evidence="2">The sequence shown here is derived from an EMBL/GenBank/DDBJ whole genome shotgun (WGS) entry which is preliminary data.</text>
</comment>
<accession>A0A0F8ZIL4</accession>
<dbReference type="SUPFAM" id="SSF54752">
    <property type="entry name" value="RecA protein, C-terminal domain"/>
    <property type="match status" value="1"/>
</dbReference>
<dbReference type="AlphaFoldDB" id="A0A0F8ZIL4"/>
<protein>
    <recommendedName>
        <fullName evidence="1">RecA-like C-terminal domain-containing protein</fullName>
    </recommendedName>
</protein>
<proteinExistence type="predicted"/>
<dbReference type="Pfam" id="PF21096">
    <property type="entry name" value="RecA_C"/>
    <property type="match status" value="1"/>
</dbReference>
<feature type="non-terminal residue" evidence="2">
    <location>
        <position position="1"/>
    </location>
</feature>
<gene>
    <name evidence="2" type="ORF">LCGC14_3030800</name>
</gene>
<dbReference type="Gene3D" id="3.30.250.10">
    <property type="entry name" value="RecA protein, C-terminal domain"/>
    <property type="match status" value="1"/>
</dbReference>
<sequence length="52" mass="5978">GSWYSIPAFGEEKYQGIPKLQNFLTENPEKADELEKKIRDLLLPGVVYKVKP</sequence>
<organism evidence="2">
    <name type="scientific">marine sediment metagenome</name>
    <dbReference type="NCBI Taxonomy" id="412755"/>
    <lineage>
        <taxon>unclassified sequences</taxon>
        <taxon>metagenomes</taxon>
        <taxon>ecological metagenomes</taxon>
    </lineage>
</organism>
<evidence type="ECO:0000313" key="2">
    <source>
        <dbReference type="EMBL" id="KKK59796.1"/>
    </source>
</evidence>
<name>A0A0F8ZIL4_9ZZZZ</name>
<evidence type="ECO:0000259" key="1">
    <source>
        <dbReference type="Pfam" id="PF21096"/>
    </source>
</evidence>
<feature type="domain" description="RecA-like C-terminal" evidence="1">
    <location>
        <begin position="1"/>
        <end position="42"/>
    </location>
</feature>
<dbReference type="InterPro" id="IPR023400">
    <property type="entry name" value="RecA_C_sf"/>
</dbReference>
<reference evidence="2" key="1">
    <citation type="journal article" date="2015" name="Nature">
        <title>Complex archaea that bridge the gap between prokaryotes and eukaryotes.</title>
        <authorList>
            <person name="Spang A."/>
            <person name="Saw J.H."/>
            <person name="Jorgensen S.L."/>
            <person name="Zaremba-Niedzwiedzka K."/>
            <person name="Martijn J."/>
            <person name="Lind A.E."/>
            <person name="van Eijk R."/>
            <person name="Schleper C."/>
            <person name="Guy L."/>
            <person name="Ettema T.J."/>
        </authorList>
    </citation>
    <scope>NUCLEOTIDE SEQUENCE</scope>
</reference>
<dbReference type="EMBL" id="LAZR01063287">
    <property type="protein sequence ID" value="KKK59796.1"/>
    <property type="molecule type" value="Genomic_DNA"/>
</dbReference>
<dbReference type="InterPro" id="IPR049261">
    <property type="entry name" value="RecA-like_C"/>
</dbReference>